<dbReference type="RefSeq" id="WP_190121084.1">
    <property type="nucleotide sequence ID" value="NZ_BMWG01000001.1"/>
</dbReference>
<comment type="caution">
    <text evidence="1">The sequence shown here is derived from an EMBL/GenBank/DDBJ whole genome shotgun (WGS) entry which is preliminary data.</text>
</comment>
<accession>A0A918PMU6</accession>
<reference evidence="1" key="1">
    <citation type="journal article" date="2014" name="Int. J. Syst. Evol. Microbiol.">
        <title>Complete genome sequence of Corynebacterium casei LMG S-19264T (=DSM 44701T), isolated from a smear-ripened cheese.</title>
        <authorList>
            <consortium name="US DOE Joint Genome Institute (JGI-PGF)"/>
            <person name="Walter F."/>
            <person name="Albersmeier A."/>
            <person name="Kalinowski J."/>
            <person name="Ruckert C."/>
        </authorList>
    </citation>
    <scope>NUCLEOTIDE SEQUENCE</scope>
    <source>
        <strain evidence="1">JCM 4988</strain>
    </source>
</reference>
<name>A0A918PMU6_9ACTN</name>
<dbReference type="EMBL" id="BMWG01000001">
    <property type="protein sequence ID" value="GGZ15209.1"/>
    <property type="molecule type" value="Genomic_DNA"/>
</dbReference>
<protein>
    <submittedName>
        <fullName evidence="1">Uncharacterized protein</fullName>
    </submittedName>
</protein>
<sequence>METRQPPDGWTLQQIRDVSGDTRAEVLSPDRRVVFRDDDDVLHPTLVLGFGQLVIVKVLDDDDWYMGSLNDDGSVICWSAYDDLYEALRGL</sequence>
<keyword evidence="2" id="KW-1185">Reference proteome</keyword>
<dbReference type="AlphaFoldDB" id="A0A918PMU6"/>
<reference evidence="1" key="2">
    <citation type="submission" date="2020-09" db="EMBL/GenBank/DDBJ databases">
        <authorList>
            <person name="Sun Q."/>
            <person name="Ohkuma M."/>
        </authorList>
    </citation>
    <scope>NUCLEOTIDE SEQUENCE</scope>
    <source>
        <strain evidence="1">JCM 4988</strain>
    </source>
</reference>
<organism evidence="1 2">
    <name type="scientific">Streptomyces inusitatus</name>
    <dbReference type="NCBI Taxonomy" id="68221"/>
    <lineage>
        <taxon>Bacteria</taxon>
        <taxon>Bacillati</taxon>
        <taxon>Actinomycetota</taxon>
        <taxon>Actinomycetes</taxon>
        <taxon>Kitasatosporales</taxon>
        <taxon>Streptomycetaceae</taxon>
        <taxon>Streptomyces</taxon>
    </lineage>
</organism>
<evidence type="ECO:0000313" key="1">
    <source>
        <dbReference type="EMBL" id="GGZ15209.1"/>
    </source>
</evidence>
<dbReference type="Proteomes" id="UP000630936">
    <property type="component" value="Unassembled WGS sequence"/>
</dbReference>
<evidence type="ECO:0000313" key="2">
    <source>
        <dbReference type="Proteomes" id="UP000630936"/>
    </source>
</evidence>
<gene>
    <name evidence="1" type="ORF">GCM10010387_04380</name>
</gene>
<proteinExistence type="predicted"/>